<dbReference type="AlphaFoldDB" id="A0A7K1V9G9"/>
<keyword evidence="4" id="KW-1185">Reference proteome</keyword>
<gene>
    <name evidence="3" type="ORF">GPX89_39365</name>
</gene>
<sequence length="308" mass="32601">MVAATISATPAVSAAPGDGVTMRPVSLTVDGETATGRVYEPDGGARGLIVAVHGHDGSASDFPEYMSSIVKQTGAALVTMDQRSDDSVWRTGEWNVWAGWRDTVAATQWYRADHPGLGPTILWGWSQGGVTSGLAAAYAPPGTYDYWVDTFGHADDVSAWFLSNLPGKSLRPEIERDAGNCNPLTCPQSYLDRSPVFLANRITVKRAILVHGTADALVPYSSSLEMRAALTLTGKPTSLYTVATGRDLDGRIVPGEHGINPVFFESGCVVSRLLLGTEPQSGTPDYLIDIAQNINTAPPAPPNAKCAA</sequence>
<evidence type="ECO:0000313" key="4">
    <source>
        <dbReference type="Proteomes" id="UP000466794"/>
    </source>
</evidence>
<dbReference type="EMBL" id="WRPP01000012">
    <property type="protein sequence ID" value="MVU83285.1"/>
    <property type="molecule type" value="Genomic_DNA"/>
</dbReference>
<reference evidence="3 4" key="1">
    <citation type="submission" date="2019-12" db="EMBL/GenBank/DDBJ databases">
        <title>Nocardia sp. nov. ET3-3 isolated from soil.</title>
        <authorList>
            <person name="Kanchanasin P."/>
            <person name="Tanasupawat S."/>
            <person name="Yuki M."/>
            <person name="Kudo T."/>
        </authorList>
    </citation>
    <scope>NUCLEOTIDE SEQUENCE [LARGE SCALE GENOMIC DNA]</scope>
    <source>
        <strain evidence="3 4">ET3-3</strain>
    </source>
</reference>
<organism evidence="3 4">
    <name type="scientific">Nocardia terrae</name>
    <dbReference type="NCBI Taxonomy" id="2675851"/>
    <lineage>
        <taxon>Bacteria</taxon>
        <taxon>Bacillati</taxon>
        <taxon>Actinomycetota</taxon>
        <taxon>Actinomycetes</taxon>
        <taxon>Mycobacteriales</taxon>
        <taxon>Nocardiaceae</taxon>
        <taxon>Nocardia</taxon>
    </lineage>
</organism>
<evidence type="ECO:0000256" key="1">
    <source>
        <dbReference type="SAM" id="MobiDB-lite"/>
    </source>
</evidence>
<protein>
    <submittedName>
        <fullName evidence="3">Prolyl oligopeptidase family serine peptidase</fullName>
    </submittedName>
</protein>
<evidence type="ECO:0000313" key="3">
    <source>
        <dbReference type="EMBL" id="MVU83285.1"/>
    </source>
</evidence>
<dbReference type="Proteomes" id="UP000466794">
    <property type="component" value="Unassembled WGS sequence"/>
</dbReference>
<feature type="region of interest" description="Disordered" evidence="1">
    <location>
        <begin position="1"/>
        <end position="22"/>
    </location>
</feature>
<proteinExistence type="predicted"/>
<name>A0A7K1V9G9_9NOCA</name>
<dbReference type="GO" id="GO:0006508">
    <property type="term" value="P:proteolysis"/>
    <property type="evidence" value="ECO:0007669"/>
    <property type="project" value="InterPro"/>
</dbReference>
<evidence type="ECO:0000259" key="2">
    <source>
        <dbReference type="Pfam" id="PF00326"/>
    </source>
</evidence>
<dbReference type="InterPro" id="IPR029058">
    <property type="entry name" value="AB_hydrolase_fold"/>
</dbReference>
<feature type="domain" description="Peptidase S9 prolyl oligopeptidase catalytic" evidence="2">
    <location>
        <begin position="121"/>
        <end position="241"/>
    </location>
</feature>
<dbReference type="GO" id="GO:0008236">
    <property type="term" value="F:serine-type peptidase activity"/>
    <property type="evidence" value="ECO:0007669"/>
    <property type="project" value="InterPro"/>
</dbReference>
<dbReference type="Gene3D" id="3.40.50.1820">
    <property type="entry name" value="alpha/beta hydrolase"/>
    <property type="match status" value="1"/>
</dbReference>
<dbReference type="InterPro" id="IPR001375">
    <property type="entry name" value="Peptidase_S9_cat"/>
</dbReference>
<accession>A0A7K1V9G9</accession>
<feature type="compositionally biased region" description="Polar residues" evidence="1">
    <location>
        <begin position="1"/>
        <end position="10"/>
    </location>
</feature>
<dbReference type="Pfam" id="PF00326">
    <property type="entry name" value="Peptidase_S9"/>
    <property type="match status" value="1"/>
</dbReference>
<comment type="caution">
    <text evidence="3">The sequence shown here is derived from an EMBL/GenBank/DDBJ whole genome shotgun (WGS) entry which is preliminary data.</text>
</comment>
<dbReference type="SUPFAM" id="SSF53474">
    <property type="entry name" value="alpha/beta-Hydrolases"/>
    <property type="match status" value="1"/>
</dbReference>